<evidence type="ECO:0000256" key="2">
    <source>
        <dbReference type="ARBA" id="ARBA00022670"/>
    </source>
</evidence>
<comment type="cofactor">
    <cofactor evidence="1">
        <name>Zn(2+)</name>
        <dbReference type="ChEBI" id="CHEBI:29105"/>
    </cofactor>
</comment>
<keyword evidence="6" id="KW-0482">Metalloprotease</keyword>
<dbReference type="Proteomes" id="UP001180020">
    <property type="component" value="Unassembled WGS sequence"/>
</dbReference>
<keyword evidence="4" id="KW-0378">Hydrolase</keyword>
<dbReference type="GO" id="GO:0004222">
    <property type="term" value="F:metalloendopeptidase activity"/>
    <property type="evidence" value="ECO:0007669"/>
    <property type="project" value="InterPro"/>
</dbReference>
<evidence type="ECO:0000256" key="1">
    <source>
        <dbReference type="ARBA" id="ARBA00001947"/>
    </source>
</evidence>
<evidence type="ECO:0000256" key="3">
    <source>
        <dbReference type="ARBA" id="ARBA00022723"/>
    </source>
</evidence>
<dbReference type="GO" id="GO:0016020">
    <property type="term" value="C:membrane"/>
    <property type="evidence" value="ECO:0007669"/>
    <property type="project" value="TreeGrafter"/>
</dbReference>
<feature type="transmembrane region" description="Helical" evidence="8">
    <location>
        <begin position="283"/>
        <end position="301"/>
    </location>
</feature>
<dbReference type="InterPro" id="IPR051156">
    <property type="entry name" value="Mito/Outer_Membr_Metalloprot"/>
</dbReference>
<keyword evidence="8" id="KW-1133">Transmembrane helix</keyword>
<proteinExistence type="predicted"/>
<keyword evidence="2" id="KW-0645">Protease</keyword>
<dbReference type="EMBL" id="JAUJYO010000014">
    <property type="protein sequence ID" value="KAK1298532.1"/>
    <property type="molecule type" value="Genomic_DNA"/>
</dbReference>
<accession>A0AAV9DC33</accession>
<evidence type="ECO:0000256" key="8">
    <source>
        <dbReference type="SAM" id="Phobius"/>
    </source>
</evidence>
<feature type="compositionally biased region" description="Low complexity" evidence="7">
    <location>
        <begin position="212"/>
        <end position="223"/>
    </location>
</feature>
<evidence type="ECO:0000256" key="6">
    <source>
        <dbReference type="ARBA" id="ARBA00023049"/>
    </source>
</evidence>
<evidence type="ECO:0000256" key="4">
    <source>
        <dbReference type="ARBA" id="ARBA00022801"/>
    </source>
</evidence>
<evidence type="ECO:0000313" key="10">
    <source>
        <dbReference type="EMBL" id="KAK1298532.1"/>
    </source>
</evidence>
<evidence type="ECO:0000259" key="9">
    <source>
        <dbReference type="Pfam" id="PF01435"/>
    </source>
</evidence>
<keyword evidence="11" id="KW-1185">Reference proteome</keyword>
<feature type="region of interest" description="Disordered" evidence="7">
    <location>
        <begin position="212"/>
        <end position="241"/>
    </location>
</feature>
<sequence>MIVIGVAVYLQTVPYTKRTRFVFFPVYLEKKFGELLCSGLDLYFEYLPSSHPQSVQVTQIFKEVIDGLHRDLRKERHGDMEFSRNYLGDLNWEVFVVRTDLDTPDYARGLATAFVGVGKVYITTSMLDWLESDAEIAAVLSHEVGHCVARHVAEKVNKKLWFNMFQLIVLPFVRKPKHAKYTTDVLLKLPFRRRAKSALNSFRCITSKPKLSNLKQQQQQQLSPKRHAPNQNQPYHPFSVSSSSLITTSKFNTTHGRRGLEGRRRFYSINQFVHPNRRRCHRVIYYFAGVSMIVIGVAVYHQNLQTVPYTKRTRFVFFPVYLEKKFGEFLCSVLDLYHQYLPSSHPQSVQVTQIFKEVIDGLHRDLRKERHGDMEFSRNYLGDLNWEVFVVRTDLDTPYLGTPDAFGGLGKVYITTSMLDWLESDAEIAAILSHEVGHCVARHVAEDVNKKLWFNMFQLIVLPFVRKLKHAKYTTDVLLRLPYSRRYES</sequence>
<feature type="domain" description="Peptidase M48" evidence="9">
    <location>
        <begin position="112"/>
        <end position="170"/>
    </location>
</feature>
<keyword evidence="5" id="KW-0862">Zinc</keyword>
<dbReference type="InterPro" id="IPR001915">
    <property type="entry name" value="Peptidase_M48"/>
</dbReference>
<reference evidence="10" key="1">
    <citation type="journal article" date="2023" name="Nat. Commun.">
        <title>Diploid and tetraploid genomes of Acorus and the evolution of monocots.</title>
        <authorList>
            <person name="Ma L."/>
            <person name="Liu K.W."/>
            <person name="Li Z."/>
            <person name="Hsiao Y.Y."/>
            <person name="Qi Y."/>
            <person name="Fu T."/>
            <person name="Tang G.D."/>
            <person name="Zhang D."/>
            <person name="Sun W.H."/>
            <person name="Liu D.K."/>
            <person name="Li Y."/>
            <person name="Chen G.Z."/>
            <person name="Liu X.D."/>
            <person name="Liao X.Y."/>
            <person name="Jiang Y.T."/>
            <person name="Yu X."/>
            <person name="Hao Y."/>
            <person name="Huang J."/>
            <person name="Zhao X.W."/>
            <person name="Ke S."/>
            <person name="Chen Y.Y."/>
            <person name="Wu W.L."/>
            <person name="Hsu J.L."/>
            <person name="Lin Y.F."/>
            <person name="Huang M.D."/>
            <person name="Li C.Y."/>
            <person name="Huang L."/>
            <person name="Wang Z.W."/>
            <person name="Zhao X."/>
            <person name="Zhong W.Y."/>
            <person name="Peng D.H."/>
            <person name="Ahmad S."/>
            <person name="Lan S."/>
            <person name="Zhang J.S."/>
            <person name="Tsai W.C."/>
            <person name="Van de Peer Y."/>
            <person name="Liu Z.J."/>
        </authorList>
    </citation>
    <scope>NUCLEOTIDE SEQUENCE</scope>
    <source>
        <strain evidence="10">CP</strain>
    </source>
</reference>
<evidence type="ECO:0000256" key="7">
    <source>
        <dbReference type="SAM" id="MobiDB-lite"/>
    </source>
</evidence>
<name>A0AAV9DC33_ACOCL</name>
<comment type="caution">
    <text evidence="10">The sequence shown here is derived from an EMBL/GenBank/DDBJ whole genome shotgun (WGS) entry which is preliminary data.</text>
</comment>
<keyword evidence="8" id="KW-0812">Transmembrane</keyword>
<dbReference type="PANTHER" id="PTHR22726">
    <property type="entry name" value="METALLOENDOPEPTIDASE OMA1"/>
    <property type="match status" value="1"/>
</dbReference>
<dbReference type="PANTHER" id="PTHR22726:SF1">
    <property type="entry name" value="METALLOENDOPEPTIDASE OMA1, MITOCHONDRIAL"/>
    <property type="match status" value="1"/>
</dbReference>
<dbReference type="Gene3D" id="3.30.2010.10">
    <property type="entry name" value="Metalloproteases ('zincins'), catalytic domain"/>
    <property type="match status" value="2"/>
</dbReference>
<evidence type="ECO:0000313" key="11">
    <source>
        <dbReference type="Proteomes" id="UP001180020"/>
    </source>
</evidence>
<reference evidence="10" key="2">
    <citation type="submission" date="2023-06" db="EMBL/GenBank/DDBJ databases">
        <authorList>
            <person name="Ma L."/>
            <person name="Liu K.-W."/>
            <person name="Li Z."/>
            <person name="Hsiao Y.-Y."/>
            <person name="Qi Y."/>
            <person name="Fu T."/>
            <person name="Tang G."/>
            <person name="Zhang D."/>
            <person name="Sun W.-H."/>
            <person name="Liu D.-K."/>
            <person name="Li Y."/>
            <person name="Chen G.-Z."/>
            <person name="Liu X.-D."/>
            <person name="Liao X.-Y."/>
            <person name="Jiang Y.-T."/>
            <person name="Yu X."/>
            <person name="Hao Y."/>
            <person name="Huang J."/>
            <person name="Zhao X.-W."/>
            <person name="Ke S."/>
            <person name="Chen Y.-Y."/>
            <person name="Wu W.-L."/>
            <person name="Hsu J.-L."/>
            <person name="Lin Y.-F."/>
            <person name="Huang M.-D."/>
            <person name="Li C.-Y."/>
            <person name="Huang L."/>
            <person name="Wang Z.-W."/>
            <person name="Zhao X."/>
            <person name="Zhong W.-Y."/>
            <person name="Peng D.-H."/>
            <person name="Ahmad S."/>
            <person name="Lan S."/>
            <person name="Zhang J.-S."/>
            <person name="Tsai W.-C."/>
            <person name="Van De Peer Y."/>
            <person name="Liu Z.-J."/>
        </authorList>
    </citation>
    <scope>NUCLEOTIDE SEQUENCE</scope>
    <source>
        <strain evidence="10">CP</strain>
        <tissue evidence="10">Leaves</tissue>
    </source>
</reference>
<keyword evidence="3" id="KW-0479">Metal-binding</keyword>
<dbReference type="GO" id="GO:0051603">
    <property type="term" value="P:proteolysis involved in protein catabolic process"/>
    <property type="evidence" value="ECO:0007669"/>
    <property type="project" value="TreeGrafter"/>
</dbReference>
<evidence type="ECO:0000256" key="5">
    <source>
        <dbReference type="ARBA" id="ARBA00022833"/>
    </source>
</evidence>
<keyword evidence="8" id="KW-0472">Membrane</keyword>
<dbReference type="GO" id="GO:0046872">
    <property type="term" value="F:metal ion binding"/>
    <property type="evidence" value="ECO:0007669"/>
    <property type="project" value="UniProtKB-KW"/>
</dbReference>
<feature type="domain" description="Peptidase M48" evidence="9">
    <location>
        <begin position="403"/>
        <end position="462"/>
    </location>
</feature>
<protein>
    <recommendedName>
        <fullName evidence="9">Peptidase M48 domain-containing protein</fullName>
    </recommendedName>
</protein>
<gene>
    <name evidence="10" type="ORF">QJS10_CPB14g01637</name>
</gene>
<dbReference type="AlphaFoldDB" id="A0AAV9DC33"/>
<dbReference type="Pfam" id="PF01435">
    <property type="entry name" value="Peptidase_M48"/>
    <property type="match status" value="2"/>
</dbReference>
<organism evidence="10 11">
    <name type="scientific">Acorus calamus</name>
    <name type="common">Sweet flag</name>
    <dbReference type="NCBI Taxonomy" id="4465"/>
    <lineage>
        <taxon>Eukaryota</taxon>
        <taxon>Viridiplantae</taxon>
        <taxon>Streptophyta</taxon>
        <taxon>Embryophyta</taxon>
        <taxon>Tracheophyta</taxon>
        <taxon>Spermatophyta</taxon>
        <taxon>Magnoliopsida</taxon>
        <taxon>Liliopsida</taxon>
        <taxon>Acoraceae</taxon>
        <taxon>Acorus</taxon>
    </lineage>
</organism>